<dbReference type="Gene3D" id="3.40.50.2300">
    <property type="match status" value="2"/>
</dbReference>
<dbReference type="InterPro" id="IPR018060">
    <property type="entry name" value="HTH_AraC"/>
</dbReference>
<dbReference type="SUPFAM" id="SSF53822">
    <property type="entry name" value="Periplasmic binding protein-like I"/>
    <property type="match status" value="1"/>
</dbReference>
<organism evidence="4 5">
    <name type="scientific">Sulfuriroseicoccus oceanibius</name>
    <dbReference type="NCBI Taxonomy" id="2707525"/>
    <lineage>
        <taxon>Bacteria</taxon>
        <taxon>Pseudomonadati</taxon>
        <taxon>Verrucomicrobiota</taxon>
        <taxon>Verrucomicrobiia</taxon>
        <taxon>Verrucomicrobiales</taxon>
        <taxon>Verrucomicrobiaceae</taxon>
        <taxon>Sulfuriroseicoccus</taxon>
    </lineage>
</organism>
<reference evidence="4 5" key="1">
    <citation type="submission" date="2020-12" db="EMBL/GenBank/DDBJ databases">
        <title>Sulforoseuscoccus oceanibium gen. nov., sp. nov., a representative of the phylum Verrucomicrobia with special cytoplasmic membrane, and proposal of Sulforoseuscoccusaceae fam. nov.</title>
        <authorList>
            <person name="Xi F."/>
        </authorList>
    </citation>
    <scope>NUCLEOTIDE SEQUENCE [LARGE SCALE GENOMIC DNA]</scope>
    <source>
        <strain evidence="4 5">T37</strain>
    </source>
</reference>
<name>A0A6B3LBQ0_9BACT</name>
<keyword evidence="2" id="KW-0238">DNA-binding</keyword>
<dbReference type="PANTHER" id="PTHR46796">
    <property type="entry name" value="HTH-TYPE TRANSCRIPTIONAL ACTIVATOR RHAS-RELATED"/>
    <property type="match status" value="1"/>
</dbReference>
<dbReference type="InterPro" id="IPR009057">
    <property type="entry name" value="Homeodomain-like_sf"/>
</dbReference>
<gene>
    <name evidence="4" type="ORF">G3M56_001705</name>
</gene>
<dbReference type="InterPro" id="IPR050204">
    <property type="entry name" value="AraC_XylS_family_regulators"/>
</dbReference>
<sequence>MIERKRVALLHKEWCETSSRFIEGVFSVAGIRQRCEFRDFPLTRGNSELFFPAQWRPDGILMAMDEGDPRADLILAMGIPTVKLHPEWHNDPFTTVSSDILSMGRLALRHFQHLSFQDIVLAVPQGAREGGRMVRLMKRLCASYGMKGFNAIELPANVHTDFEPGSVGYVKLEKQFRSLRRPFGLLTMRSDDAVFLCNFCKEIGLSIPGEAGILAPSDTIKTQFCDPPLSALVQDSKEIARHGMEMLEQMMEGDAPEKQVVRVPVSGLHARASTLGDDPIDRSIERIRQIIQERACEGITVEELLGRVDMSRPTLEKRYRELTGVSPAQDIRRIRAEKARELLTRTDLPVAKVARAVGFDDPRPFMVFFKREFKKTPGAYRTAHA</sequence>
<proteinExistence type="predicted"/>
<dbReference type="AlphaFoldDB" id="A0A6B3LBQ0"/>
<dbReference type="Proteomes" id="UP000475117">
    <property type="component" value="Chromosome"/>
</dbReference>
<evidence type="ECO:0000256" key="3">
    <source>
        <dbReference type="ARBA" id="ARBA00023163"/>
    </source>
</evidence>
<dbReference type="Pfam" id="PF12833">
    <property type="entry name" value="HTH_18"/>
    <property type="match status" value="1"/>
</dbReference>
<dbReference type="InterPro" id="IPR046335">
    <property type="entry name" value="LacI/GalR-like_sensor"/>
</dbReference>
<evidence type="ECO:0000313" key="4">
    <source>
        <dbReference type="EMBL" id="QQL45330.1"/>
    </source>
</evidence>
<dbReference type="Pfam" id="PF13377">
    <property type="entry name" value="Peripla_BP_3"/>
    <property type="match status" value="1"/>
</dbReference>
<keyword evidence="3" id="KW-0804">Transcription</keyword>
<dbReference type="KEGG" id="soa:G3M56_001705"/>
<dbReference type="SMART" id="SM00342">
    <property type="entry name" value="HTH_ARAC"/>
    <property type="match status" value="1"/>
</dbReference>
<protein>
    <submittedName>
        <fullName evidence="4">Helix-turn-helix domain-containing protein</fullName>
    </submittedName>
</protein>
<dbReference type="InterPro" id="IPR028082">
    <property type="entry name" value="Peripla_BP_I"/>
</dbReference>
<dbReference type="GO" id="GO:0003700">
    <property type="term" value="F:DNA-binding transcription factor activity"/>
    <property type="evidence" value="ECO:0007669"/>
    <property type="project" value="InterPro"/>
</dbReference>
<dbReference type="SUPFAM" id="SSF46689">
    <property type="entry name" value="Homeodomain-like"/>
    <property type="match status" value="1"/>
</dbReference>
<dbReference type="Gene3D" id="1.10.10.60">
    <property type="entry name" value="Homeodomain-like"/>
    <property type="match status" value="1"/>
</dbReference>
<dbReference type="PROSITE" id="PS00041">
    <property type="entry name" value="HTH_ARAC_FAMILY_1"/>
    <property type="match status" value="1"/>
</dbReference>
<dbReference type="InterPro" id="IPR018062">
    <property type="entry name" value="HTH_AraC-typ_CS"/>
</dbReference>
<evidence type="ECO:0000313" key="5">
    <source>
        <dbReference type="Proteomes" id="UP000475117"/>
    </source>
</evidence>
<keyword evidence="1" id="KW-0805">Transcription regulation</keyword>
<evidence type="ECO:0000256" key="1">
    <source>
        <dbReference type="ARBA" id="ARBA00023015"/>
    </source>
</evidence>
<dbReference type="RefSeq" id="WP_164363846.1">
    <property type="nucleotide sequence ID" value="NZ_CP066776.1"/>
</dbReference>
<accession>A0A6B3LBQ0</accession>
<dbReference type="PANTHER" id="PTHR46796:SF13">
    <property type="entry name" value="HTH-TYPE TRANSCRIPTIONAL ACTIVATOR RHAS"/>
    <property type="match status" value="1"/>
</dbReference>
<evidence type="ECO:0000256" key="2">
    <source>
        <dbReference type="ARBA" id="ARBA00023125"/>
    </source>
</evidence>
<keyword evidence="5" id="KW-1185">Reference proteome</keyword>
<dbReference type="GO" id="GO:0043565">
    <property type="term" value="F:sequence-specific DNA binding"/>
    <property type="evidence" value="ECO:0007669"/>
    <property type="project" value="InterPro"/>
</dbReference>
<dbReference type="EMBL" id="CP066776">
    <property type="protein sequence ID" value="QQL45330.1"/>
    <property type="molecule type" value="Genomic_DNA"/>
</dbReference>
<dbReference type="PROSITE" id="PS01124">
    <property type="entry name" value="HTH_ARAC_FAMILY_2"/>
    <property type="match status" value="1"/>
</dbReference>